<dbReference type="InterPro" id="IPR018163">
    <property type="entry name" value="Thr/Ala-tRNA-synth_IIc_edit"/>
</dbReference>
<evidence type="ECO:0000256" key="1">
    <source>
        <dbReference type="ARBA" id="ARBA00017959"/>
    </source>
</evidence>
<name>A0A031K5Q8_9SPHN</name>
<evidence type="ECO:0000259" key="5">
    <source>
        <dbReference type="PROSITE" id="PS50860"/>
    </source>
</evidence>
<comment type="caution">
    <text evidence="6">The sequence shown here is derived from an EMBL/GenBank/DDBJ whole genome shotgun (WGS) entry which is preliminary data.</text>
</comment>
<dbReference type="Gene3D" id="2.40.30.130">
    <property type="match status" value="1"/>
</dbReference>
<dbReference type="Pfam" id="PF01411">
    <property type="entry name" value="tRNA-synt_2c"/>
    <property type="match status" value="1"/>
</dbReference>
<proteinExistence type="predicted"/>
<gene>
    <name evidence="6" type="primary">alaS_2</name>
    <name evidence="6" type="ORF">BV97_01125</name>
</gene>
<dbReference type="GO" id="GO:0002161">
    <property type="term" value="F:aminoacyl-tRNA deacylase activity"/>
    <property type="evidence" value="ECO:0007669"/>
    <property type="project" value="UniProtKB-ARBA"/>
</dbReference>
<sequence>MSRLLYLEDAAHWRCEARLTAVIETAEGVAIELDTSPFYPRGGGQPSDTGTMVGPGGRMTVRQVSRTAEGTVVHEGQLLAGSLIVGETVMATIDRDARLRNARLHTAGEVICAAAAELGRRWPVTAASHIPGQSRVAFQTDLGVKEVPAFIASLKSGFAAIVARDEPVETMNDVAPDEARRLCALDAAVIDGKHGPLRLVSPVRGFYRPCMGAHLQRTGEIGEIVFRKTRLRDGELSISYALGEGTDSS</sequence>
<dbReference type="SUPFAM" id="SSF50447">
    <property type="entry name" value="Translation proteins"/>
    <property type="match status" value="1"/>
</dbReference>
<evidence type="ECO:0000313" key="6">
    <source>
        <dbReference type="EMBL" id="EZP83932.1"/>
    </source>
</evidence>
<keyword evidence="6" id="KW-0436">Ligase</keyword>
<dbReference type="Proteomes" id="UP000024329">
    <property type="component" value="Unassembled WGS sequence"/>
</dbReference>
<dbReference type="PROSITE" id="PS50860">
    <property type="entry name" value="AA_TRNA_LIGASE_II_ALA"/>
    <property type="match status" value="1"/>
</dbReference>
<evidence type="ECO:0000256" key="4">
    <source>
        <dbReference type="ARBA" id="ARBA00032577"/>
    </source>
</evidence>
<dbReference type="GO" id="GO:0004813">
    <property type="term" value="F:alanine-tRNA ligase activity"/>
    <property type="evidence" value="ECO:0007669"/>
    <property type="project" value="InterPro"/>
</dbReference>
<dbReference type="AlphaFoldDB" id="A0A031K5Q8"/>
<dbReference type="SUPFAM" id="SSF55186">
    <property type="entry name" value="ThrRS/AlaRS common domain"/>
    <property type="match status" value="1"/>
</dbReference>
<dbReference type="GO" id="GO:0046872">
    <property type="term" value="F:metal ion binding"/>
    <property type="evidence" value="ECO:0007669"/>
    <property type="project" value="UniProtKB-KW"/>
</dbReference>
<reference evidence="6 7" key="1">
    <citation type="submission" date="2014-03" db="EMBL/GenBank/DDBJ databases">
        <title>Whole genome sequence of Novosphingobium resinovorum KF1.</title>
        <authorList>
            <person name="Gan H.M."/>
            <person name="Gan H.Y."/>
            <person name="Chew T.H."/>
            <person name="Savka M.A."/>
        </authorList>
    </citation>
    <scope>NUCLEOTIDE SEQUENCE [LARGE SCALE GENOMIC DNA]</scope>
    <source>
        <strain evidence="6 7">KF1</strain>
    </source>
</reference>
<dbReference type="InterPro" id="IPR009000">
    <property type="entry name" value="Transl_B-barrel_sf"/>
</dbReference>
<dbReference type="EMBL" id="JFYZ01000002">
    <property type="protein sequence ID" value="EZP83932.1"/>
    <property type="molecule type" value="Genomic_DNA"/>
</dbReference>
<keyword evidence="2" id="KW-0479">Metal-binding</keyword>
<dbReference type="eggNOG" id="COG2872">
    <property type="taxonomic scope" value="Bacteria"/>
</dbReference>
<accession>A0A031K5Q8</accession>
<dbReference type="GO" id="GO:0005524">
    <property type="term" value="F:ATP binding"/>
    <property type="evidence" value="ECO:0007669"/>
    <property type="project" value="InterPro"/>
</dbReference>
<dbReference type="GO" id="GO:0003676">
    <property type="term" value="F:nucleic acid binding"/>
    <property type="evidence" value="ECO:0007669"/>
    <property type="project" value="InterPro"/>
</dbReference>
<dbReference type="InterPro" id="IPR018165">
    <property type="entry name" value="Ala-tRNA-synth_IIc_core"/>
</dbReference>
<evidence type="ECO:0000256" key="3">
    <source>
        <dbReference type="ARBA" id="ARBA00022833"/>
    </source>
</evidence>
<keyword evidence="3" id="KW-0862">Zinc</keyword>
<dbReference type="GO" id="GO:0006419">
    <property type="term" value="P:alanyl-tRNA aminoacylation"/>
    <property type="evidence" value="ECO:0007669"/>
    <property type="project" value="InterPro"/>
</dbReference>
<dbReference type="Gene3D" id="3.30.980.10">
    <property type="entry name" value="Threonyl-trna Synthetase, Chain A, domain 2"/>
    <property type="match status" value="1"/>
</dbReference>
<dbReference type="InterPro" id="IPR018164">
    <property type="entry name" value="Ala-tRNA-synth_IIc_N"/>
</dbReference>
<dbReference type="InterPro" id="IPR051335">
    <property type="entry name" value="Alanyl-tRNA_Editing_Enzymes"/>
</dbReference>
<dbReference type="PANTHER" id="PTHR43462">
    <property type="entry name" value="ALANYL-TRNA EDITING PROTEIN"/>
    <property type="match status" value="1"/>
</dbReference>
<evidence type="ECO:0000313" key="7">
    <source>
        <dbReference type="Proteomes" id="UP000024329"/>
    </source>
</evidence>
<protein>
    <recommendedName>
        <fullName evidence="1">Alanine--tRNA ligase</fullName>
    </recommendedName>
    <alternativeName>
        <fullName evidence="4">Alanyl-tRNA synthetase</fullName>
    </alternativeName>
</protein>
<dbReference type="RefSeq" id="WP_051586713.1">
    <property type="nucleotide sequence ID" value="NZ_JFYZ01000002.1"/>
</dbReference>
<dbReference type="PATRIC" id="fig|158500.4.peg.1157"/>
<organism evidence="6 7">
    <name type="scientific">Novosphingobium resinovorum</name>
    <dbReference type="NCBI Taxonomy" id="158500"/>
    <lineage>
        <taxon>Bacteria</taxon>
        <taxon>Pseudomonadati</taxon>
        <taxon>Pseudomonadota</taxon>
        <taxon>Alphaproteobacteria</taxon>
        <taxon>Sphingomonadales</taxon>
        <taxon>Sphingomonadaceae</taxon>
        <taxon>Novosphingobium</taxon>
    </lineage>
</organism>
<evidence type="ECO:0000256" key="2">
    <source>
        <dbReference type="ARBA" id="ARBA00022723"/>
    </source>
</evidence>
<feature type="domain" description="Alanyl-transfer RNA synthetases family profile" evidence="5">
    <location>
        <begin position="1"/>
        <end position="222"/>
    </location>
</feature>
<dbReference type="PANTHER" id="PTHR43462:SF1">
    <property type="entry name" value="ALANYL-TRNA EDITING PROTEIN AARSD1"/>
    <property type="match status" value="1"/>
</dbReference>